<gene>
    <name evidence="4" type="ORF">EVOR1521_LOCUS27949</name>
</gene>
<comment type="caution">
    <text evidence="4">The sequence shown here is derived from an EMBL/GenBank/DDBJ whole genome shotgun (WGS) entry which is preliminary data.</text>
</comment>
<reference evidence="4" key="1">
    <citation type="submission" date="2023-08" db="EMBL/GenBank/DDBJ databases">
        <authorList>
            <person name="Chen Y."/>
            <person name="Shah S."/>
            <person name="Dougan E. K."/>
            <person name="Thang M."/>
            <person name="Chan C."/>
        </authorList>
    </citation>
    <scope>NUCLEOTIDE SEQUENCE</scope>
</reference>
<feature type="chain" id="PRO_5041443291" evidence="3">
    <location>
        <begin position="16"/>
        <end position="1230"/>
    </location>
</feature>
<dbReference type="AlphaFoldDB" id="A0AA36NG65"/>
<feature type="compositionally biased region" description="Low complexity" evidence="1">
    <location>
        <begin position="134"/>
        <end position="150"/>
    </location>
</feature>
<feature type="transmembrane region" description="Helical" evidence="2">
    <location>
        <begin position="1160"/>
        <end position="1182"/>
    </location>
</feature>
<feature type="compositionally biased region" description="Basic and acidic residues" evidence="1">
    <location>
        <begin position="173"/>
        <end position="184"/>
    </location>
</feature>
<dbReference type="EMBL" id="CAUJNA010003605">
    <property type="protein sequence ID" value="CAJ1405832.1"/>
    <property type="molecule type" value="Genomic_DNA"/>
</dbReference>
<evidence type="ECO:0000256" key="3">
    <source>
        <dbReference type="SAM" id="SignalP"/>
    </source>
</evidence>
<keyword evidence="2" id="KW-0812">Transmembrane</keyword>
<feature type="region of interest" description="Disordered" evidence="1">
    <location>
        <begin position="134"/>
        <end position="184"/>
    </location>
</feature>
<feature type="transmembrane region" description="Helical" evidence="2">
    <location>
        <begin position="1059"/>
        <end position="1081"/>
    </location>
</feature>
<keyword evidence="5" id="KW-1185">Reference proteome</keyword>
<keyword evidence="2" id="KW-1133">Transmembrane helix</keyword>
<name>A0AA36NG65_9DINO</name>
<feature type="transmembrane region" description="Helical" evidence="2">
    <location>
        <begin position="1004"/>
        <end position="1025"/>
    </location>
</feature>
<dbReference type="Proteomes" id="UP001178507">
    <property type="component" value="Unassembled WGS sequence"/>
</dbReference>
<feature type="transmembrane region" description="Helical" evidence="2">
    <location>
        <begin position="877"/>
        <end position="896"/>
    </location>
</feature>
<sequence>MRLILFLVVCEFTWSYRPESQVELGRDEEICREVDASSFCNLILDDGDCVRLPVGGIRLRERSCHLQGPKEGLARVLPNEKDKETVTVRAVNAVVNISGAFQFYRVRLDAKQLQLHGARLSFRKTSILQKIIESTSSTPKTHTATTTTKPASRKSKFLKRGSRTSRWKPQVTKKRDKDGGALRADRGGMKLVDSTLEVFESEARYGGAIALSSQSQLSLVNSTIVTEQTFATAGGSIHAPNTRLAHNSHIVISHSVAASYGGGISALRLLVSKSNSSISIRNATANSYAGGVDAGRLVLHDSVLRISRARASGAACKGAAISVFVMIGQNTTVEIDDARSGENGACINAMKSLTLKGSSIVASGCHTGLKGSVAVGALLQLDNSTVEISNSTAKFGGGCLLAEKVRMTHSNLRCLRVVSEVGSEALEVANLRMTGSHLSLTGTANSSGNAVEMGRDAQKWKETRQPPTFKMFEGSSLHIADFHSGILSGFNNSLLVGNASFHRLKHYAVAAQEARLLSVIGANISDVDGVAFSCDGCRRMRLLEVSGQRLGALARGTGLRTWQLQRLQAGCRCDVPCVQLAMTATGLKEATHGATHGPRPWHLDMRLTAEDANLKEAPVLVDIEAPKVSGSSQELEVTCPPGSFSFVQESSGVQETLDSFDLLHLSKYERDRQEFLKLGFNDTCCASPRFFKRHAEFRSRNFTAPFYIFPAMNVTCDPAAYACVCTDPKCHQQIRRTATASTRVSCIACPMGQYSLLPSTRPLKGDHEGQINLPAGAGGSSCISCDNIARQVGKSLVCSGSTVQVPRGMMALEQDAGNLTFFRCPNALACPGGNMAAKSRACALGYEGSSPGCTTCMEGFGKKNTDPFVCKPCGRLFLGWAYFLLVPIVPVILAVRSAGETEKERMSMMIKVILSFGTFVANVQMVLQQTDIYDRFEHELKLTLGLIASEEVASDALLSTSFDCLLGAAGTRWDRLGFQAFHPALLLIIFALMELCAQKAFQASWVRCCIVLGNSFLPPVFAAFLEWTPCFHMQKREDGSFDSFSSYKTQESCNHVMGFSMPLLGSLLLLLGGPLYWAVLVSRSRDWPQRKEYIGFLIAGYSDHCEWWESTVLLRKALLTGAMVLLPVSYAPISLVIMTACIMLAALVGHLAIRPYKDSFMNVLEGSVLTYSMVALIMTLYLMSKNWTSTNKVVVFIVLVLSNAVTCIALLVVFLLVALRGTKEKSAEES</sequence>
<evidence type="ECO:0000256" key="2">
    <source>
        <dbReference type="SAM" id="Phobius"/>
    </source>
</evidence>
<feature type="transmembrane region" description="Helical" evidence="2">
    <location>
        <begin position="1194"/>
        <end position="1219"/>
    </location>
</feature>
<feature type="transmembrane region" description="Helical" evidence="2">
    <location>
        <begin position="1130"/>
        <end position="1153"/>
    </location>
</feature>
<evidence type="ECO:0000256" key="1">
    <source>
        <dbReference type="SAM" id="MobiDB-lite"/>
    </source>
</evidence>
<proteinExistence type="predicted"/>
<keyword evidence="3" id="KW-0732">Signal</keyword>
<accession>A0AA36NG65</accession>
<feature type="transmembrane region" description="Helical" evidence="2">
    <location>
        <begin position="980"/>
        <end position="997"/>
    </location>
</feature>
<feature type="compositionally biased region" description="Basic residues" evidence="1">
    <location>
        <begin position="151"/>
        <end position="172"/>
    </location>
</feature>
<dbReference type="PANTHER" id="PTHR11319:SF35">
    <property type="entry name" value="OUTER MEMBRANE PROTEIN PMPC-RELATED"/>
    <property type="match status" value="1"/>
</dbReference>
<protein>
    <submittedName>
        <fullName evidence="4">Uncharacterized protein</fullName>
    </submittedName>
</protein>
<keyword evidence="2" id="KW-0472">Membrane</keyword>
<dbReference type="PANTHER" id="PTHR11319">
    <property type="entry name" value="G PROTEIN-COUPLED RECEPTOR-RELATED"/>
    <property type="match status" value="1"/>
</dbReference>
<evidence type="ECO:0000313" key="4">
    <source>
        <dbReference type="EMBL" id="CAJ1405832.1"/>
    </source>
</evidence>
<evidence type="ECO:0000313" key="5">
    <source>
        <dbReference type="Proteomes" id="UP001178507"/>
    </source>
</evidence>
<organism evidence="4 5">
    <name type="scientific">Effrenium voratum</name>
    <dbReference type="NCBI Taxonomy" id="2562239"/>
    <lineage>
        <taxon>Eukaryota</taxon>
        <taxon>Sar</taxon>
        <taxon>Alveolata</taxon>
        <taxon>Dinophyceae</taxon>
        <taxon>Suessiales</taxon>
        <taxon>Symbiodiniaceae</taxon>
        <taxon>Effrenium</taxon>
    </lineage>
</organism>
<feature type="signal peptide" evidence="3">
    <location>
        <begin position="1"/>
        <end position="15"/>
    </location>
</feature>